<comment type="similarity">
    <text evidence="2">Belongs to the sideroflexin family.</text>
</comment>
<evidence type="ECO:0000313" key="10">
    <source>
        <dbReference type="EMBL" id="KAG2919391.1"/>
    </source>
</evidence>
<evidence type="ECO:0000256" key="5">
    <source>
        <dbReference type="ARBA" id="ARBA00022970"/>
    </source>
</evidence>
<keyword evidence="4 9" id="KW-0812">Transmembrane</keyword>
<evidence type="ECO:0000256" key="9">
    <source>
        <dbReference type="SAM" id="Phobius"/>
    </source>
</evidence>
<evidence type="ECO:0000256" key="6">
    <source>
        <dbReference type="ARBA" id="ARBA00022989"/>
    </source>
</evidence>
<keyword evidence="8 9" id="KW-0472">Membrane</keyword>
<sequence length="90" mass="10103">MAVPGMFFPPVIMNKLEQRPLFRNNKVVNALTMVGLTGVCLSFSTPLCCALFPQRSSMAVSALEPELQETIRQRTFKKDPVTHVFYNKGL</sequence>
<comment type="subcellular location">
    <subcellularLocation>
        <location evidence="1">Mitochondrion membrane</location>
        <topology evidence="1">Multi-pass membrane protein</topology>
    </subcellularLocation>
</comment>
<evidence type="ECO:0000256" key="8">
    <source>
        <dbReference type="ARBA" id="ARBA00023136"/>
    </source>
</evidence>
<dbReference type="EMBL" id="RCMI01000294">
    <property type="protein sequence ID" value="KAG2919391.1"/>
    <property type="molecule type" value="Genomic_DNA"/>
</dbReference>
<proteinExistence type="inferred from homology"/>
<dbReference type="Proteomes" id="UP000774804">
    <property type="component" value="Unassembled WGS sequence"/>
</dbReference>
<protein>
    <submittedName>
        <fullName evidence="10">Uncharacterized protein</fullName>
    </submittedName>
</protein>
<comment type="caution">
    <text evidence="10">The sequence shown here is derived from an EMBL/GenBank/DDBJ whole genome shotgun (WGS) entry which is preliminary data.</text>
</comment>
<accession>A0A8T1CDD3</accession>
<keyword evidence="5" id="KW-0029">Amino-acid transport</keyword>
<dbReference type="AlphaFoldDB" id="A0A8T1CDD3"/>
<evidence type="ECO:0000256" key="7">
    <source>
        <dbReference type="ARBA" id="ARBA00023128"/>
    </source>
</evidence>
<dbReference type="VEuPathDB" id="FungiDB:PC110_g2098"/>
<evidence type="ECO:0000256" key="4">
    <source>
        <dbReference type="ARBA" id="ARBA00022692"/>
    </source>
</evidence>
<name>A0A8T1CDD3_9STRA</name>
<dbReference type="GO" id="GO:0015075">
    <property type="term" value="F:monoatomic ion transmembrane transporter activity"/>
    <property type="evidence" value="ECO:0007669"/>
    <property type="project" value="InterPro"/>
</dbReference>
<dbReference type="InterPro" id="IPR004686">
    <property type="entry name" value="Mtc"/>
</dbReference>
<gene>
    <name evidence="10" type="ORF">PC115_g10149</name>
</gene>
<organism evidence="10 11">
    <name type="scientific">Phytophthora cactorum</name>
    <dbReference type="NCBI Taxonomy" id="29920"/>
    <lineage>
        <taxon>Eukaryota</taxon>
        <taxon>Sar</taxon>
        <taxon>Stramenopiles</taxon>
        <taxon>Oomycota</taxon>
        <taxon>Peronosporomycetes</taxon>
        <taxon>Peronosporales</taxon>
        <taxon>Peronosporaceae</taxon>
        <taxon>Phytophthora</taxon>
    </lineage>
</organism>
<dbReference type="PANTHER" id="PTHR11153:SF8">
    <property type="entry name" value="SIDEROFLEXIN-1"/>
    <property type="match status" value="1"/>
</dbReference>
<dbReference type="Pfam" id="PF03820">
    <property type="entry name" value="SFXNs"/>
    <property type="match status" value="1"/>
</dbReference>
<reference evidence="10" key="1">
    <citation type="submission" date="2018-10" db="EMBL/GenBank/DDBJ databases">
        <title>Effector identification in a new, highly contiguous assembly of the strawberry crown rot pathogen Phytophthora cactorum.</title>
        <authorList>
            <person name="Armitage A.D."/>
            <person name="Nellist C.F."/>
            <person name="Bates H."/>
            <person name="Vickerstaff R.J."/>
            <person name="Harrison R.J."/>
        </authorList>
    </citation>
    <scope>NUCLEOTIDE SEQUENCE</scope>
    <source>
        <strain evidence="10">4032</strain>
    </source>
</reference>
<evidence type="ECO:0000256" key="3">
    <source>
        <dbReference type="ARBA" id="ARBA00022448"/>
    </source>
</evidence>
<feature type="transmembrane region" description="Helical" evidence="9">
    <location>
        <begin position="30"/>
        <end position="52"/>
    </location>
</feature>
<evidence type="ECO:0000256" key="2">
    <source>
        <dbReference type="ARBA" id="ARBA00005974"/>
    </source>
</evidence>
<dbReference type="GO" id="GO:0005743">
    <property type="term" value="C:mitochondrial inner membrane"/>
    <property type="evidence" value="ECO:0007669"/>
    <property type="project" value="TreeGrafter"/>
</dbReference>
<evidence type="ECO:0000313" key="11">
    <source>
        <dbReference type="Proteomes" id="UP000774804"/>
    </source>
</evidence>
<dbReference type="GO" id="GO:0140300">
    <property type="term" value="P:serine import into mitochondrion"/>
    <property type="evidence" value="ECO:0007669"/>
    <property type="project" value="TreeGrafter"/>
</dbReference>
<keyword evidence="7" id="KW-0496">Mitochondrion</keyword>
<keyword evidence="6 9" id="KW-1133">Transmembrane helix</keyword>
<dbReference type="PANTHER" id="PTHR11153">
    <property type="entry name" value="SIDEROFLEXIN"/>
    <property type="match status" value="1"/>
</dbReference>
<keyword evidence="3" id="KW-0813">Transport</keyword>
<evidence type="ECO:0000256" key="1">
    <source>
        <dbReference type="ARBA" id="ARBA00004225"/>
    </source>
</evidence>